<feature type="compositionally biased region" description="Basic and acidic residues" evidence="1">
    <location>
        <begin position="10"/>
        <end position="23"/>
    </location>
</feature>
<dbReference type="EMBL" id="LYXU01000120">
    <property type="protein sequence ID" value="OBS15892.1"/>
    <property type="molecule type" value="Genomic_DNA"/>
</dbReference>
<feature type="compositionally biased region" description="Polar residues" evidence="1">
    <location>
        <begin position="308"/>
        <end position="317"/>
    </location>
</feature>
<accession>A0A1B8A5Y6</accession>
<evidence type="ECO:0000313" key="2">
    <source>
        <dbReference type="EMBL" id="OBS15892.1"/>
    </source>
</evidence>
<dbReference type="STRING" id="36050.A0A1B8A5Y6"/>
<evidence type="ECO:0000256" key="1">
    <source>
        <dbReference type="SAM" id="MobiDB-lite"/>
    </source>
</evidence>
<dbReference type="AlphaFoldDB" id="A0A1B8A5Y6"/>
<feature type="compositionally biased region" description="Low complexity" evidence="1">
    <location>
        <begin position="318"/>
        <end position="333"/>
    </location>
</feature>
<comment type="caution">
    <text evidence="2">The sequence shown here is derived from an EMBL/GenBank/DDBJ whole genome shotgun (WGS) entry which is preliminary data.</text>
</comment>
<feature type="region of interest" description="Disordered" evidence="1">
    <location>
        <begin position="224"/>
        <end position="347"/>
    </location>
</feature>
<organism evidence="2 3">
    <name type="scientific">Fusarium poae</name>
    <dbReference type="NCBI Taxonomy" id="36050"/>
    <lineage>
        <taxon>Eukaryota</taxon>
        <taxon>Fungi</taxon>
        <taxon>Dikarya</taxon>
        <taxon>Ascomycota</taxon>
        <taxon>Pezizomycotina</taxon>
        <taxon>Sordariomycetes</taxon>
        <taxon>Hypocreomycetidae</taxon>
        <taxon>Hypocreales</taxon>
        <taxon>Nectriaceae</taxon>
        <taxon>Fusarium</taxon>
    </lineage>
</organism>
<feature type="region of interest" description="Disordered" evidence="1">
    <location>
        <begin position="66"/>
        <end position="102"/>
    </location>
</feature>
<keyword evidence="3" id="KW-1185">Reference proteome</keyword>
<protein>
    <submittedName>
        <fullName evidence="2">Uncharacterized protein</fullName>
    </submittedName>
</protein>
<name>A0A1B8A5Y6_FUSPO</name>
<feature type="region of interest" description="Disordered" evidence="1">
    <location>
        <begin position="158"/>
        <end position="196"/>
    </location>
</feature>
<feature type="compositionally biased region" description="Basic residues" evidence="1">
    <location>
        <begin position="187"/>
        <end position="196"/>
    </location>
</feature>
<gene>
    <name evidence="2" type="ORF">FPOA_13308</name>
</gene>
<feature type="compositionally biased region" description="Basic and acidic residues" evidence="1">
    <location>
        <begin position="241"/>
        <end position="250"/>
    </location>
</feature>
<dbReference type="Proteomes" id="UP000091967">
    <property type="component" value="Unassembled WGS sequence"/>
</dbReference>
<sequence>MGRRALPAQEKADKATRERDRLRQYRLAARQNENTQPDDIHPPNTVIPLLAFPSTFLTRIAQKENSASMNNGEERENTTLHQTNNQTASAIPRRSRTPPTNRSIVATHEPITRVDETALPSKSSTQLIGEYDTHPSTICVTAQYSGAVDNRDTTIIDDEVNNRPFPDLAVPKRTPPPPLSPRERTRLRVQRHRDQRHLTRAQQIIQQFDITQGSPPTVELSALTLRDDPDSSIRTILPDKVQPRPDRTSDNESDLESEAAPTLSSSPSHLTAYVEDGNDDDTPGDLRFNNDAASDSSVSVRPLWTGSARHNSQSLQRRSSAFSSTPSSRVSSSSPPPGPSSVSSAGGDESILSGYLQVIREQDTAGGPDFLRAQSVVYDRVLRTFFNHQCNCPNSHERAEPESTHTLQECTEYIGRYLPPLPTIFAQRDNAYDPRAYFPQWQDFLSDKPPEPLSLRKTQASLPHGSVVVARQWDVDSIWLGAKSLSAIRAPGHFRLSFFPAYKSNISTAQVIQPHGLDLAHTRHTSIGTFITAGVRFSVLVFFPNGARSRTKASANSLSLARFRDLYDEIILPAIFETVPDHVRQEIPSSYDLLYAKSRAYQEKPGAGRWSAEDESRAFRLSYSIPASNLAEFWASVVAKANMHRVQTRRGEAVPYFENRRLLFQAHDLKNTFASQTVEGSLALFRDIVLAGLNASQIDMHSCWLDIGMRDHVSQPSSPSPAHRDEPWTLLWKSACCDHLHDQLGGVVPEAPLVADQYRSYLLRDVGTYYVKAKPSRASNPGHPEARSPGIIRAKAYNCSKDLFGVMFSDYQLFSSGLLPLLAFDEAMLKDLAATDQNRQRAFVSQLNRSHLVDAWEANKRHMRAVATLKRYPNFGIRKEVTFRLDVILAMWADGMLDPDQNPHTGPVCWNAPFTSAASDQHCPFWVLPTATVVKFVSTQAARFLLPLEHIFLQASNEVAKPLSSSSSSSPSLDPVQQILGLYTAQLLCRLLIHSVDDEQEYGFDNWI</sequence>
<feature type="compositionally biased region" description="Polar residues" evidence="1">
    <location>
        <begin position="79"/>
        <end position="89"/>
    </location>
</feature>
<evidence type="ECO:0000313" key="3">
    <source>
        <dbReference type="Proteomes" id="UP000091967"/>
    </source>
</evidence>
<proteinExistence type="predicted"/>
<reference evidence="2 3" key="1">
    <citation type="submission" date="2016-06" db="EMBL/GenBank/DDBJ databases">
        <title>Living apart together: crosstalk between the core and supernumerary genomes in a fungal plant pathogen.</title>
        <authorList>
            <person name="Vanheule A."/>
            <person name="Audenaert K."/>
            <person name="Warris S."/>
            <person name="Van De Geest H."/>
            <person name="Schijlen E."/>
            <person name="Hofte M."/>
            <person name="De Saeger S."/>
            <person name="Haesaert G."/>
            <person name="Waalwijk C."/>
            <person name="Van Der Lee T."/>
        </authorList>
    </citation>
    <scope>NUCLEOTIDE SEQUENCE [LARGE SCALE GENOMIC DNA]</scope>
    <source>
        <strain evidence="2 3">2516</strain>
    </source>
</reference>
<feature type="region of interest" description="Disordered" evidence="1">
    <location>
        <begin position="1"/>
        <end position="23"/>
    </location>
</feature>